<dbReference type="RefSeq" id="WP_039455815.1">
    <property type="nucleotide sequence ID" value="NZ_JSWE01000092.1"/>
</dbReference>
<keyword evidence="4 9" id="KW-1133">Transmembrane helix</keyword>
<feature type="transmembrane region" description="Helical" evidence="9">
    <location>
        <begin position="526"/>
        <end position="546"/>
    </location>
</feature>
<evidence type="ECO:0000259" key="10">
    <source>
        <dbReference type="Pfam" id="PF00361"/>
    </source>
</evidence>
<feature type="transmembrane region" description="Helical" evidence="9">
    <location>
        <begin position="172"/>
        <end position="194"/>
    </location>
</feature>
<keyword evidence="12" id="KW-0560">Oxidoreductase</keyword>
<feature type="domain" description="NADH-Ubiquinone oxidoreductase (complex I) chain 5 N-terminal" evidence="11">
    <location>
        <begin position="69"/>
        <end position="119"/>
    </location>
</feature>
<comment type="caution">
    <text evidence="12">The sequence shown here is derived from an EMBL/GenBank/DDBJ whole genome shotgun (WGS) entry which is preliminary data.</text>
</comment>
<evidence type="ECO:0000259" key="11">
    <source>
        <dbReference type="Pfam" id="PF00662"/>
    </source>
</evidence>
<organism evidence="12 13">
    <name type="scientific">Candidatus Jidaibacter acanthamoebae</name>
    <dbReference type="NCBI Taxonomy" id="86105"/>
    <lineage>
        <taxon>Bacteria</taxon>
        <taxon>Pseudomonadati</taxon>
        <taxon>Pseudomonadota</taxon>
        <taxon>Alphaproteobacteria</taxon>
        <taxon>Rickettsiales</taxon>
        <taxon>Candidatus Midichloriaceae</taxon>
        <taxon>Candidatus Jidaibacter</taxon>
    </lineage>
</organism>
<dbReference type="GO" id="GO:0042773">
    <property type="term" value="P:ATP synthesis coupled electron transport"/>
    <property type="evidence" value="ECO:0007669"/>
    <property type="project" value="InterPro"/>
</dbReference>
<evidence type="ECO:0000256" key="4">
    <source>
        <dbReference type="ARBA" id="ARBA00022989"/>
    </source>
</evidence>
<evidence type="ECO:0000256" key="3">
    <source>
        <dbReference type="ARBA" id="ARBA00022692"/>
    </source>
</evidence>
<dbReference type="PANTHER" id="PTHR42829">
    <property type="entry name" value="NADH-UBIQUINONE OXIDOREDUCTASE CHAIN 5"/>
    <property type="match status" value="1"/>
</dbReference>
<evidence type="ECO:0000313" key="12">
    <source>
        <dbReference type="EMBL" id="KIE05579.1"/>
    </source>
</evidence>
<dbReference type="Pfam" id="PF00662">
    <property type="entry name" value="Proton_antipo_N"/>
    <property type="match status" value="1"/>
</dbReference>
<feature type="transmembrane region" description="Helical" evidence="9">
    <location>
        <begin position="344"/>
        <end position="365"/>
    </location>
</feature>
<evidence type="ECO:0000256" key="1">
    <source>
        <dbReference type="ARBA" id="ARBA00004127"/>
    </source>
</evidence>
<evidence type="ECO:0000313" key="13">
    <source>
        <dbReference type="Proteomes" id="UP000031258"/>
    </source>
</evidence>
<feature type="transmembrane region" description="Helical" evidence="9">
    <location>
        <begin position="425"/>
        <end position="448"/>
    </location>
</feature>
<feature type="transmembrane region" description="Helical" evidence="9">
    <location>
        <begin position="31"/>
        <end position="52"/>
    </location>
</feature>
<feature type="transmembrane region" description="Helical" evidence="9">
    <location>
        <begin position="316"/>
        <end position="338"/>
    </location>
</feature>
<proteinExistence type="predicted"/>
<comment type="subcellular location">
    <subcellularLocation>
        <location evidence="1">Endomembrane system</location>
        <topology evidence="1">Multi-pass membrane protein</topology>
    </subcellularLocation>
    <subcellularLocation>
        <location evidence="8">Membrane</location>
        <topology evidence="8">Multi-pass membrane protein</topology>
    </subcellularLocation>
</comment>
<dbReference type="PRINTS" id="PR01434">
    <property type="entry name" value="NADHDHGNASE5"/>
</dbReference>
<feature type="transmembrane region" description="Helical" evidence="9">
    <location>
        <begin position="624"/>
        <end position="644"/>
    </location>
</feature>
<feature type="transmembrane region" description="Helical" evidence="9">
    <location>
        <begin position="6"/>
        <end position="24"/>
    </location>
</feature>
<dbReference type="GO" id="GO:0016020">
    <property type="term" value="C:membrane"/>
    <property type="evidence" value="ECO:0007669"/>
    <property type="project" value="UniProtKB-SubCell"/>
</dbReference>
<dbReference type="InterPro" id="IPR003945">
    <property type="entry name" value="NU5C-like"/>
</dbReference>
<keyword evidence="5 9" id="KW-0472">Membrane</keyword>
<feature type="transmembrane region" description="Helical" evidence="9">
    <location>
        <begin position="377"/>
        <end position="405"/>
    </location>
</feature>
<dbReference type="InterPro" id="IPR018393">
    <property type="entry name" value="NADHpl_OxRdtase_5_subgr"/>
</dbReference>
<dbReference type="InterPro" id="IPR001516">
    <property type="entry name" value="Proton_antipo_N"/>
</dbReference>
<accession>A0A0C1QJ90</accession>
<dbReference type="OrthoDB" id="9811798at2"/>
<dbReference type="PATRIC" id="fig|86105.3.peg.670"/>
<dbReference type="EMBL" id="JSWE01000092">
    <property type="protein sequence ID" value="KIE05579.1"/>
    <property type="molecule type" value="Genomic_DNA"/>
</dbReference>
<dbReference type="AlphaFoldDB" id="A0A0C1QJ90"/>
<evidence type="ECO:0000256" key="5">
    <source>
        <dbReference type="ARBA" id="ARBA00023136"/>
    </source>
</evidence>
<dbReference type="Gene3D" id="1.20.5.2700">
    <property type="match status" value="1"/>
</dbReference>
<evidence type="ECO:0000256" key="6">
    <source>
        <dbReference type="ARBA" id="ARBA00031571"/>
    </source>
</evidence>
<feature type="transmembrane region" description="Helical" evidence="9">
    <location>
        <begin position="118"/>
        <end position="135"/>
    </location>
</feature>
<sequence length="646" mass="71373">MSLELYAILLVFSPLVAAAAVGFNTRIISDYLAQAITCSGVIISALCAGVLFKSVALDGAIVHIKLLEWIRSGSFIVDWSIYIDVLTSMMLLLITSVSALVHIYSIGYMSHDAHKPRFMAYLSLFTFCMIMLVCADNLVQLFFGWEGVGLSSYLLIGFWYKRESASSAAMKAFLVNRVGDFGFALGIFLIYLTFGSVEFSQIFPQIPGKLNQTVPFMGCEVSTITVICLLLFIGCMGKSAQLGLHTWLPDAMEGPTPVSALIHAATMVTAGVFLTARCSPLFEHSEVALNVITIVGAFTCIFAATVALVQTDIKKIIAYSTCSQLGYMFFASGVSAYAAGVFHLLTHGFFKALLFLSAGSVIHAMSDEQNINKMGGIWKLIPFTFVMMWIGSLALGGIYPFAGFYSKDIILESAYAAGSIYGKTAYWLGISAAVLTAFYSWRLLILVFQGKTRASKEVISHVHESPLSMTVPLLILAVGAVFAGYIGYNTLDIVNSNGEFWRSSIVWLEHHNTLEKAHHVEAWVKWLPLFAGIFGIFTAYILYMFAPNLPNRIQRTFSVVHKFLFNKWYFDELYNVLFVKSSKLLGLKLWKIADARIVDSIPNGAALASYRFARVVSFLQTGYIYHYALVMLLGLVLLLTWSLIRI</sequence>
<dbReference type="InterPro" id="IPR001750">
    <property type="entry name" value="ND/Mrp_TM"/>
</dbReference>
<dbReference type="GO" id="GO:0008137">
    <property type="term" value="F:NADH dehydrogenase (ubiquinone) activity"/>
    <property type="evidence" value="ECO:0007669"/>
    <property type="project" value="InterPro"/>
</dbReference>
<name>A0A0C1QJ90_9RICK</name>
<dbReference type="NCBIfam" id="TIGR01974">
    <property type="entry name" value="NDH_I_L"/>
    <property type="match status" value="1"/>
</dbReference>
<feature type="transmembrane region" description="Helical" evidence="9">
    <location>
        <begin position="81"/>
        <end position="106"/>
    </location>
</feature>
<dbReference type="PANTHER" id="PTHR42829:SF2">
    <property type="entry name" value="NADH-UBIQUINONE OXIDOREDUCTASE CHAIN 5"/>
    <property type="match status" value="1"/>
</dbReference>
<dbReference type="GO" id="GO:0003954">
    <property type="term" value="F:NADH dehydrogenase activity"/>
    <property type="evidence" value="ECO:0007669"/>
    <property type="project" value="TreeGrafter"/>
</dbReference>
<dbReference type="NCBIfam" id="NF005141">
    <property type="entry name" value="PRK06590.1"/>
    <property type="match status" value="1"/>
</dbReference>
<dbReference type="GO" id="GO:0012505">
    <property type="term" value="C:endomembrane system"/>
    <property type="evidence" value="ECO:0007669"/>
    <property type="project" value="UniProtKB-SubCell"/>
</dbReference>
<protein>
    <recommendedName>
        <fullName evidence="2">NADH-quinone oxidoreductase subunit L</fullName>
    </recommendedName>
    <alternativeName>
        <fullName evidence="6">NADH dehydrogenase I subunit L</fullName>
    </alternativeName>
    <alternativeName>
        <fullName evidence="7">NDH-1 subunit L</fullName>
    </alternativeName>
</protein>
<feature type="transmembrane region" description="Helical" evidence="9">
    <location>
        <begin position="214"/>
        <end position="237"/>
    </location>
</feature>
<reference evidence="12 13" key="1">
    <citation type="submission" date="2014-11" db="EMBL/GenBank/DDBJ databases">
        <title>A Rickettsiales Symbiont of Amoebae With Ancient Features.</title>
        <authorList>
            <person name="Schulz F."/>
            <person name="Martijn J."/>
            <person name="Wascher F."/>
            <person name="Kostanjsek R."/>
            <person name="Ettema T.J."/>
            <person name="Horn M."/>
        </authorList>
    </citation>
    <scope>NUCLEOTIDE SEQUENCE [LARGE SCALE GENOMIC DNA]</scope>
    <source>
        <strain evidence="12 13">UWC36</strain>
    </source>
</reference>
<feature type="transmembrane region" description="Helical" evidence="9">
    <location>
        <begin position="288"/>
        <end position="309"/>
    </location>
</feature>
<dbReference type="Pfam" id="PF00361">
    <property type="entry name" value="Proton_antipo_M"/>
    <property type="match status" value="1"/>
</dbReference>
<evidence type="ECO:0000256" key="2">
    <source>
        <dbReference type="ARBA" id="ARBA00019904"/>
    </source>
</evidence>
<evidence type="ECO:0000256" key="7">
    <source>
        <dbReference type="ARBA" id="ARBA00032795"/>
    </source>
</evidence>
<dbReference type="Proteomes" id="UP000031258">
    <property type="component" value="Unassembled WGS sequence"/>
</dbReference>
<gene>
    <name evidence="12" type="primary">nuoL_2</name>
    <name evidence="12" type="ORF">NF27_DP01230</name>
</gene>
<evidence type="ECO:0000256" key="8">
    <source>
        <dbReference type="RuleBase" id="RU000320"/>
    </source>
</evidence>
<dbReference type="STRING" id="86105.NF27_DP01230"/>
<feature type="domain" description="NADH:quinone oxidoreductase/Mrp antiporter transmembrane" evidence="10">
    <location>
        <begin position="135"/>
        <end position="425"/>
    </location>
</feature>
<dbReference type="GO" id="GO:0015990">
    <property type="term" value="P:electron transport coupled proton transport"/>
    <property type="evidence" value="ECO:0007669"/>
    <property type="project" value="TreeGrafter"/>
</dbReference>
<evidence type="ECO:0000256" key="9">
    <source>
        <dbReference type="SAM" id="Phobius"/>
    </source>
</evidence>
<feature type="transmembrane region" description="Helical" evidence="9">
    <location>
        <begin position="141"/>
        <end position="160"/>
    </location>
</feature>
<keyword evidence="13" id="KW-1185">Reference proteome</keyword>
<feature type="transmembrane region" description="Helical" evidence="9">
    <location>
        <begin position="469"/>
        <end position="488"/>
    </location>
</feature>
<feature type="transmembrane region" description="Helical" evidence="9">
    <location>
        <begin position="258"/>
        <end position="276"/>
    </location>
</feature>
<keyword evidence="3 8" id="KW-0812">Transmembrane</keyword>